<organism evidence="2 3">
    <name type="scientific">Catenovulum agarivorans DS-2</name>
    <dbReference type="NCBI Taxonomy" id="1328313"/>
    <lineage>
        <taxon>Bacteria</taxon>
        <taxon>Pseudomonadati</taxon>
        <taxon>Pseudomonadota</taxon>
        <taxon>Gammaproteobacteria</taxon>
        <taxon>Alteromonadales</taxon>
        <taxon>Alteromonadaceae</taxon>
        <taxon>Catenovulum</taxon>
    </lineage>
</organism>
<feature type="signal peptide" evidence="1">
    <location>
        <begin position="1"/>
        <end position="22"/>
    </location>
</feature>
<dbReference type="eggNOG" id="ENOG50331S4">
    <property type="taxonomic scope" value="Bacteria"/>
</dbReference>
<evidence type="ECO:0000313" key="3">
    <source>
        <dbReference type="Proteomes" id="UP000019276"/>
    </source>
</evidence>
<dbReference type="InterPro" id="IPR021557">
    <property type="entry name" value="DUF3016"/>
</dbReference>
<dbReference type="AlphaFoldDB" id="W7QD65"/>
<evidence type="ECO:0000313" key="2">
    <source>
        <dbReference type="EMBL" id="EWH10839.1"/>
    </source>
</evidence>
<evidence type="ECO:0000256" key="1">
    <source>
        <dbReference type="SAM" id="SignalP"/>
    </source>
</evidence>
<keyword evidence="1" id="KW-0732">Signal</keyword>
<name>W7QD65_9ALTE</name>
<gene>
    <name evidence="2" type="ORF">DS2_06096</name>
</gene>
<accession>W7QD65</accession>
<dbReference type="OrthoDB" id="195620at2"/>
<keyword evidence="3" id="KW-1185">Reference proteome</keyword>
<reference evidence="2 3" key="1">
    <citation type="journal article" date="2014" name="Genome Announc.">
        <title>Draft Genome Sequence of the Agar-Degrading Bacterium Catenovulum sp. Strain DS-2, Isolated from Intestines of Haliotis diversicolor.</title>
        <authorList>
            <person name="Shan D."/>
            <person name="Li X."/>
            <person name="Gu Z."/>
            <person name="Wei G."/>
            <person name="Gao Z."/>
            <person name="Shao Z."/>
        </authorList>
    </citation>
    <scope>NUCLEOTIDE SEQUENCE [LARGE SCALE GENOMIC DNA]</scope>
    <source>
        <strain evidence="2 3">DS-2</strain>
    </source>
</reference>
<sequence length="164" mass="19432">MIKLLKYSVISLTLAYSQMLNAAQLEVEWQNPEEYTDINEGNTYTRSAYQQHVFNRFEQFLTHRAAKLPDEQKLKLVVTDLDLAGETRFNFEEIRVIKEPYIPRMKFSYQLFDSQGNELQAGDADLKNMSMTTSYLTKPLEDQFKYEFSMLNNWFKKTFTDSQF</sequence>
<dbReference type="STRING" id="1328313.DS2_06096"/>
<dbReference type="Proteomes" id="UP000019276">
    <property type="component" value="Unassembled WGS sequence"/>
</dbReference>
<proteinExistence type="predicted"/>
<evidence type="ECO:0008006" key="4">
    <source>
        <dbReference type="Google" id="ProtNLM"/>
    </source>
</evidence>
<comment type="caution">
    <text evidence="2">The sequence shown here is derived from an EMBL/GenBank/DDBJ whole genome shotgun (WGS) entry which is preliminary data.</text>
</comment>
<dbReference type="RefSeq" id="WP_035013795.1">
    <property type="nucleotide sequence ID" value="NZ_ARZY01000008.1"/>
</dbReference>
<dbReference type="Pfam" id="PF11454">
    <property type="entry name" value="DUF3016"/>
    <property type="match status" value="1"/>
</dbReference>
<dbReference type="EMBL" id="ARZY01000008">
    <property type="protein sequence ID" value="EWH10839.1"/>
    <property type="molecule type" value="Genomic_DNA"/>
</dbReference>
<feature type="chain" id="PRO_5004897979" description="DUF3016 domain-containing protein" evidence="1">
    <location>
        <begin position="23"/>
        <end position="164"/>
    </location>
</feature>
<protein>
    <recommendedName>
        <fullName evidence="4">DUF3016 domain-containing protein</fullName>
    </recommendedName>
</protein>